<sequence>MDILFSNLKDSVFGITFFYNLVSDKNVSERIRRVFGKDEQSIEYAMRVLKDYLDQKCEEEQ</sequence>
<reference evidence="1 2" key="1">
    <citation type="submission" date="2018-06" db="EMBL/GenBank/DDBJ databases">
        <authorList>
            <consortium name="Pathogen Informatics"/>
            <person name="Doyle S."/>
        </authorList>
    </citation>
    <scope>NUCLEOTIDE SEQUENCE [LARGE SCALE GENOMIC DNA]</scope>
    <source>
        <strain evidence="1 2">NCTC12092</strain>
    </source>
</reference>
<dbReference type="Proteomes" id="UP000254461">
    <property type="component" value="Unassembled WGS sequence"/>
</dbReference>
<protein>
    <submittedName>
        <fullName evidence="1">Uncharacterized protein</fullName>
    </submittedName>
</protein>
<name>A0A380JPP2_9STRE</name>
<evidence type="ECO:0000313" key="2">
    <source>
        <dbReference type="Proteomes" id="UP000254461"/>
    </source>
</evidence>
<dbReference type="AlphaFoldDB" id="A0A380JPP2"/>
<evidence type="ECO:0000313" key="1">
    <source>
        <dbReference type="EMBL" id="SUN44835.1"/>
    </source>
</evidence>
<dbReference type="EMBL" id="UHFF01000002">
    <property type="protein sequence ID" value="SUN44835.1"/>
    <property type="molecule type" value="Genomic_DNA"/>
</dbReference>
<accession>A0A380JPP2</accession>
<proteinExistence type="predicted"/>
<organism evidence="1 2">
    <name type="scientific">Streptococcus equi subsp. equi</name>
    <dbReference type="NCBI Taxonomy" id="148942"/>
    <lineage>
        <taxon>Bacteria</taxon>
        <taxon>Bacillati</taxon>
        <taxon>Bacillota</taxon>
        <taxon>Bacilli</taxon>
        <taxon>Lactobacillales</taxon>
        <taxon>Streptococcaceae</taxon>
        <taxon>Streptococcus</taxon>
    </lineage>
</organism>
<gene>
    <name evidence="1" type="ORF">NCTC12092_00247</name>
</gene>